<reference evidence="1 2" key="1">
    <citation type="journal article" date="2018" name="Front. Plant Sci.">
        <title>Red Clover (Trifolium pratense) and Zigzag Clover (T. medium) - A Picture of Genomic Similarities and Differences.</title>
        <authorList>
            <person name="Dluhosova J."/>
            <person name="Istvanek J."/>
            <person name="Nedelnik J."/>
            <person name="Repkova J."/>
        </authorList>
    </citation>
    <scope>NUCLEOTIDE SEQUENCE [LARGE SCALE GENOMIC DNA]</scope>
    <source>
        <strain evidence="2">cv. 10/8</strain>
        <tissue evidence="1">Leaf</tissue>
    </source>
</reference>
<evidence type="ECO:0000313" key="2">
    <source>
        <dbReference type="Proteomes" id="UP000265520"/>
    </source>
</evidence>
<evidence type="ECO:0000313" key="1">
    <source>
        <dbReference type="EMBL" id="MCI35845.1"/>
    </source>
</evidence>
<dbReference type="EMBL" id="LXQA010227667">
    <property type="protein sequence ID" value="MCI35845.1"/>
    <property type="molecule type" value="Genomic_DNA"/>
</dbReference>
<dbReference type="GO" id="GO:0004497">
    <property type="term" value="F:monooxygenase activity"/>
    <property type="evidence" value="ECO:0007669"/>
    <property type="project" value="UniProtKB-KW"/>
</dbReference>
<feature type="non-terminal residue" evidence="1">
    <location>
        <position position="1"/>
    </location>
</feature>
<dbReference type="AlphaFoldDB" id="A0A392RJR0"/>
<organism evidence="1 2">
    <name type="scientific">Trifolium medium</name>
    <dbReference type="NCBI Taxonomy" id="97028"/>
    <lineage>
        <taxon>Eukaryota</taxon>
        <taxon>Viridiplantae</taxon>
        <taxon>Streptophyta</taxon>
        <taxon>Embryophyta</taxon>
        <taxon>Tracheophyta</taxon>
        <taxon>Spermatophyta</taxon>
        <taxon>Magnoliopsida</taxon>
        <taxon>eudicotyledons</taxon>
        <taxon>Gunneridae</taxon>
        <taxon>Pentapetalae</taxon>
        <taxon>rosids</taxon>
        <taxon>fabids</taxon>
        <taxon>Fabales</taxon>
        <taxon>Fabaceae</taxon>
        <taxon>Papilionoideae</taxon>
        <taxon>50 kb inversion clade</taxon>
        <taxon>NPAAA clade</taxon>
        <taxon>Hologalegina</taxon>
        <taxon>IRL clade</taxon>
        <taxon>Trifolieae</taxon>
        <taxon>Trifolium</taxon>
    </lineage>
</organism>
<keyword evidence="1" id="KW-0560">Oxidoreductase</keyword>
<dbReference type="GO" id="GO:0005506">
    <property type="term" value="F:iron ion binding"/>
    <property type="evidence" value="ECO:0007669"/>
    <property type="project" value="InterPro"/>
</dbReference>
<keyword evidence="2" id="KW-1185">Reference proteome</keyword>
<dbReference type="GO" id="GO:0016705">
    <property type="term" value="F:oxidoreductase activity, acting on paired donors, with incorporation or reduction of molecular oxygen"/>
    <property type="evidence" value="ECO:0007669"/>
    <property type="project" value="InterPro"/>
</dbReference>
<dbReference type="Proteomes" id="UP000265520">
    <property type="component" value="Unassembled WGS sequence"/>
</dbReference>
<proteinExistence type="predicted"/>
<name>A0A392RJR0_9FABA</name>
<protein>
    <submittedName>
        <fullName evidence="1">3-epi-6-deoxocathasterone 23-monooxygenase-like</fullName>
    </submittedName>
</protein>
<keyword evidence="1" id="KW-0503">Monooxygenase</keyword>
<dbReference type="GO" id="GO:0020037">
    <property type="term" value="F:heme binding"/>
    <property type="evidence" value="ECO:0007669"/>
    <property type="project" value="InterPro"/>
</dbReference>
<dbReference type="SUPFAM" id="SSF48264">
    <property type="entry name" value="Cytochrome P450"/>
    <property type="match status" value="1"/>
</dbReference>
<sequence>EETLATAMTLALKFLSDNPLALTKLMEEHMELKKLKTDCSNDYTWTDYMALPFTQNVSLQCQLSYT</sequence>
<accession>A0A392RJR0</accession>
<comment type="caution">
    <text evidence="1">The sequence shown here is derived from an EMBL/GenBank/DDBJ whole genome shotgun (WGS) entry which is preliminary data.</text>
</comment>
<dbReference type="InterPro" id="IPR036396">
    <property type="entry name" value="Cyt_P450_sf"/>
</dbReference>